<feature type="compositionally biased region" description="Basic and acidic residues" evidence="1">
    <location>
        <begin position="297"/>
        <end position="313"/>
    </location>
</feature>
<evidence type="ECO:0000256" key="1">
    <source>
        <dbReference type="SAM" id="MobiDB-lite"/>
    </source>
</evidence>
<sequence>MMPGLDCAPSDAPLDLAALRVALNVFCRLWVYQHVEIHESWVTQRETPWVHVLGGPQQDLTCFLEAVFQSVGGVIEMEKRPGDGSAYEKWVQATRGGLELVSYHWGHYAPTLAQLHKEGWERARGLLDHDLWLTSPRKDWEWHAFNAMVRLDESIAPLSDPQLEATIRACIQKYVGAAAVARMGTDNTQQPRHPTPFSHGHECQVCCGPLGDKLEAIFWCKRHCGFAAHVDCIRDWCRGRASEDAPYRNTCLQCRQPWLSPWGDCFEQSQDGFMCHCRRRWLTDDHREAFLAETKEAQRRMSEGLPERPRPPLEWHSLY</sequence>
<organism evidence="2 3">
    <name type="scientific">Aspergillus indologenus CBS 114.80</name>
    <dbReference type="NCBI Taxonomy" id="1450541"/>
    <lineage>
        <taxon>Eukaryota</taxon>
        <taxon>Fungi</taxon>
        <taxon>Dikarya</taxon>
        <taxon>Ascomycota</taxon>
        <taxon>Pezizomycotina</taxon>
        <taxon>Eurotiomycetes</taxon>
        <taxon>Eurotiomycetidae</taxon>
        <taxon>Eurotiales</taxon>
        <taxon>Aspergillaceae</taxon>
        <taxon>Aspergillus</taxon>
        <taxon>Aspergillus subgen. Circumdati</taxon>
    </lineage>
</organism>
<gene>
    <name evidence="2" type="ORF">BP00DRAFT_494977</name>
</gene>
<protein>
    <submittedName>
        <fullName evidence="2">Uncharacterized protein</fullName>
    </submittedName>
</protein>
<feature type="region of interest" description="Disordered" evidence="1">
    <location>
        <begin position="297"/>
        <end position="319"/>
    </location>
</feature>
<evidence type="ECO:0000313" key="3">
    <source>
        <dbReference type="Proteomes" id="UP000248817"/>
    </source>
</evidence>
<reference evidence="2 3" key="1">
    <citation type="submission" date="2018-02" db="EMBL/GenBank/DDBJ databases">
        <title>The genomes of Aspergillus section Nigri reveals drivers in fungal speciation.</title>
        <authorList>
            <consortium name="DOE Joint Genome Institute"/>
            <person name="Vesth T.C."/>
            <person name="Nybo J."/>
            <person name="Theobald S."/>
            <person name="Brandl J."/>
            <person name="Frisvad J.C."/>
            <person name="Nielsen K.F."/>
            <person name="Lyhne E.K."/>
            <person name="Kogle M.E."/>
            <person name="Kuo A."/>
            <person name="Riley R."/>
            <person name="Clum A."/>
            <person name="Nolan M."/>
            <person name="Lipzen A."/>
            <person name="Salamov A."/>
            <person name="Henrissat B."/>
            <person name="Wiebenga A."/>
            <person name="De vries R.P."/>
            <person name="Grigoriev I.V."/>
            <person name="Mortensen U.H."/>
            <person name="Andersen M.R."/>
            <person name="Baker S.E."/>
        </authorList>
    </citation>
    <scope>NUCLEOTIDE SEQUENCE [LARGE SCALE GENOMIC DNA]</scope>
    <source>
        <strain evidence="2 3">CBS 114.80</strain>
    </source>
</reference>
<accession>A0A2V5I4U7</accession>
<name>A0A2V5I4U7_9EURO</name>
<dbReference type="Proteomes" id="UP000248817">
    <property type="component" value="Unassembled WGS sequence"/>
</dbReference>
<evidence type="ECO:0000313" key="2">
    <source>
        <dbReference type="EMBL" id="PYI31795.1"/>
    </source>
</evidence>
<keyword evidence="3" id="KW-1185">Reference proteome</keyword>
<dbReference type="AlphaFoldDB" id="A0A2V5I4U7"/>
<dbReference type="EMBL" id="KZ825499">
    <property type="protein sequence ID" value="PYI31795.1"/>
    <property type="molecule type" value="Genomic_DNA"/>
</dbReference>
<proteinExistence type="predicted"/>